<evidence type="ECO:0000313" key="2">
    <source>
        <dbReference type="Proteomes" id="UP001397290"/>
    </source>
</evidence>
<gene>
    <name evidence="1" type="ORF">G3M48_006351</name>
</gene>
<reference evidence="1 2" key="1">
    <citation type="submission" date="2020-02" db="EMBL/GenBank/DDBJ databases">
        <title>Comparative genomics of the hypocrealean fungal genus Beauvera.</title>
        <authorList>
            <person name="Showalter D.N."/>
            <person name="Bushley K.E."/>
            <person name="Rehner S.A."/>
        </authorList>
    </citation>
    <scope>NUCLEOTIDE SEQUENCE [LARGE SCALE GENOMIC DNA]</scope>
    <source>
        <strain evidence="1 2">ARSEF4384</strain>
    </source>
</reference>
<comment type="caution">
    <text evidence="1">The sequence shown here is derived from an EMBL/GenBank/DDBJ whole genome shotgun (WGS) entry which is preliminary data.</text>
</comment>
<protein>
    <submittedName>
        <fullName evidence="1">Uncharacterized protein</fullName>
    </submittedName>
</protein>
<organism evidence="1 2">
    <name type="scientific">Beauveria asiatica</name>
    <dbReference type="NCBI Taxonomy" id="1069075"/>
    <lineage>
        <taxon>Eukaryota</taxon>
        <taxon>Fungi</taxon>
        <taxon>Dikarya</taxon>
        <taxon>Ascomycota</taxon>
        <taxon>Pezizomycotina</taxon>
        <taxon>Sordariomycetes</taxon>
        <taxon>Hypocreomycetidae</taxon>
        <taxon>Hypocreales</taxon>
        <taxon>Cordycipitaceae</taxon>
        <taxon>Beauveria</taxon>
    </lineage>
</organism>
<dbReference type="Proteomes" id="UP001397290">
    <property type="component" value="Unassembled WGS sequence"/>
</dbReference>
<evidence type="ECO:0000313" key="1">
    <source>
        <dbReference type="EMBL" id="KAK8149619.1"/>
    </source>
</evidence>
<dbReference type="AlphaFoldDB" id="A0AAW0S4W2"/>
<proteinExistence type="predicted"/>
<sequence>MVKSFCGLIVTIHDGPFDGWADLAIASFLGLRDMVKWMLVVEKVDAKTPGGRLIGCALNAAVLGLSRS</sequence>
<dbReference type="EMBL" id="JAAHCF010000043">
    <property type="protein sequence ID" value="KAK8149619.1"/>
    <property type="molecule type" value="Genomic_DNA"/>
</dbReference>
<accession>A0AAW0S4W2</accession>
<name>A0AAW0S4W2_9HYPO</name>
<keyword evidence="2" id="KW-1185">Reference proteome</keyword>